<keyword evidence="6" id="KW-1133">Transmembrane helix</keyword>
<evidence type="ECO:0000256" key="5">
    <source>
        <dbReference type="SAM" id="Coils"/>
    </source>
</evidence>
<reference evidence="8 9" key="1">
    <citation type="journal article" date="2004" name="Nat. Biotechnol.">
        <title>The genome sequence of the anaerobic, sulfate-reducing bacterium Desulfovibrio vulgaris Hildenborough.</title>
        <authorList>
            <person name="Heidelberg J.F."/>
            <person name="Seshadri R."/>
            <person name="Haveman S.A."/>
            <person name="Hemme C.L."/>
            <person name="Paulsen I.T."/>
            <person name="Kolonay J.F."/>
            <person name="Eisen J.A."/>
            <person name="Ward N."/>
            <person name="Methe B."/>
            <person name="Brinkac L.M."/>
            <person name="Daugherty S.C."/>
            <person name="Deboy R.T."/>
            <person name="Dodson R.J."/>
            <person name="Durkin A.S."/>
            <person name="Madupu R."/>
            <person name="Nelson W.C."/>
            <person name="Sullivan S.A."/>
            <person name="Fouts D."/>
            <person name="Haft D.H."/>
            <person name="Selengut J."/>
            <person name="Peterson J.D."/>
            <person name="Davidsen T.M."/>
            <person name="Zafar N."/>
            <person name="Zhou L."/>
            <person name="Radune D."/>
            <person name="Dimitrov G."/>
            <person name="Hance M."/>
            <person name="Tran K."/>
            <person name="Khouri H."/>
            <person name="Gill J."/>
            <person name="Utterback T.R."/>
            <person name="Feldblyum T.V."/>
            <person name="Wall J.D."/>
            <person name="Voordouw G."/>
            <person name="Fraser C.M."/>
        </authorList>
    </citation>
    <scope>NUCLEOTIDE SEQUENCE [LARGE SCALE GENOMIC DNA]</scope>
    <source>
        <strain evidence="9">ATCC 29579 / DSM 644 / NCIMB 8303 / VKM B-1760 / Hildenborough</strain>
    </source>
</reference>
<dbReference type="PANTHER" id="PTHR32089:SF112">
    <property type="entry name" value="LYSOZYME-LIKE PROTEIN-RELATED"/>
    <property type="match status" value="1"/>
</dbReference>
<dbReference type="eggNOG" id="COG0840">
    <property type="taxonomic scope" value="Bacteria"/>
</dbReference>
<evidence type="ECO:0000256" key="2">
    <source>
        <dbReference type="ARBA" id="ARBA00023224"/>
    </source>
</evidence>
<dbReference type="PaxDb" id="882-DVU_1975"/>
<dbReference type="HOGENOM" id="CLU_000445_107_27_7"/>
<evidence type="ECO:0000313" key="9">
    <source>
        <dbReference type="Proteomes" id="UP000002194"/>
    </source>
</evidence>
<keyword evidence="6" id="KW-0812">Transmembrane</keyword>
<protein>
    <submittedName>
        <fullName evidence="8">Methyl-accepting chemotaxis protein</fullName>
    </submittedName>
</protein>
<feature type="transmembrane region" description="Helical" evidence="6">
    <location>
        <begin position="208"/>
        <end position="228"/>
    </location>
</feature>
<dbReference type="SMR" id="Q72AL7"/>
<dbReference type="EMBL" id="AE017285">
    <property type="protein sequence ID" value="AAS96451.1"/>
    <property type="molecule type" value="Genomic_DNA"/>
</dbReference>
<dbReference type="STRING" id="882.DVU_1975"/>
<dbReference type="GO" id="GO:0006935">
    <property type="term" value="P:chemotaxis"/>
    <property type="evidence" value="ECO:0007669"/>
    <property type="project" value="UniProtKB-ARBA"/>
</dbReference>
<dbReference type="AlphaFoldDB" id="Q72AL7"/>
<feature type="domain" description="Methyl-accepting transducer" evidence="7">
    <location>
        <begin position="331"/>
        <end position="567"/>
    </location>
</feature>
<sequence>MAEWRPCAILEYPRHPHSEVAAMKLTHKLAIAFGSLVLVIIVVGGFSVNRLGLIHDDVQEIASNWIPSIKILAKMQGDMNRIRRQQLQHIIATDASAIASIESNIEKLKQQLQDSARIYEKLVSDPSERGNFEKFLDHTRQYYRAMDKGMELSRVNKNVEAAALDRSEIRGHFQAAMDALYAAVEINDKGSAQSAAEATNVVSSARTFSIVLVLVAIAIGAGAGVYIVRGTMAQLGEDPGYLYDVSREIASGNLDIHFRESSHRQGVYSAVQDMVTTLKAKIAEADEKSEQARRKEQEAQQATLEAEEARRQAERAKAEGMLQAAVKLEGVVEVLSSASEELSAQIEQSDRGAEEQARRVGETATAMEEMNATVLEVARNAGQAADIAENTRRKAESGAEIVGRVVTGISEVQSQSVALKHDMEDLGRQAEAIGQIMNVISDIADQTNLLALNAAIEAARAGEAGRGFAVVADEVRKLAEKTMQATTEVGNAIRGVQGGTRKNMDNVDRSVKTIEEATQAARLSGEALREIVKMVDTVSDQVRGIATASEQQSAASEEINKSVEQVSAISAETAQAMREAATAVQELANQSQVLKRLVDDLKRA</sequence>
<keyword evidence="9" id="KW-1185">Reference proteome</keyword>
<dbReference type="InterPro" id="IPR047347">
    <property type="entry name" value="YvaQ-like_sensor"/>
</dbReference>
<feature type="coiled-coil region" evidence="5">
    <location>
        <begin position="98"/>
        <end position="125"/>
    </location>
</feature>
<name>Q72AL7_NITV2</name>
<dbReference type="GO" id="GO:0016020">
    <property type="term" value="C:membrane"/>
    <property type="evidence" value="ECO:0007669"/>
    <property type="project" value="UniProtKB-SubCell"/>
</dbReference>
<accession>Q72AL7</accession>
<feature type="transmembrane region" description="Helical" evidence="6">
    <location>
        <begin position="29"/>
        <end position="48"/>
    </location>
</feature>
<dbReference type="SMART" id="SM00283">
    <property type="entry name" value="MA"/>
    <property type="match status" value="1"/>
</dbReference>
<dbReference type="OrthoDB" id="5444867at2"/>
<dbReference type="GO" id="GO:0007165">
    <property type="term" value="P:signal transduction"/>
    <property type="evidence" value="ECO:0007669"/>
    <property type="project" value="UniProtKB-KW"/>
</dbReference>
<dbReference type="KEGG" id="dvu:DVU_1975"/>
<comment type="subcellular location">
    <subcellularLocation>
        <location evidence="1">Membrane</location>
    </subcellularLocation>
</comment>
<feature type="coiled-coil region" evidence="5">
    <location>
        <begin position="275"/>
        <end position="319"/>
    </location>
</feature>
<dbReference type="InterPro" id="IPR004089">
    <property type="entry name" value="MCPsignal_dom"/>
</dbReference>
<keyword evidence="2 4" id="KW-0807">Transducer</keyword>
<organism evidence="8 9">
    <name type="scientific">Nitratidesulfovibrio vulgaris (strain ATCC 29579 / DSM 644 / CCUG 34227 / NCIMB 8303 / VKM B-1760 / Hildenborough)</name>
    <name type="common">Desulfovibrio vulgaris</name>
    <dbReference type="NCBI Taxonomy" id="882"/>
    <lineage>
        <taxon>Bacteria</taxon>
        <taxon>Pseudomonadati</taxon>
        <taxon>Thermodesulfobacteriota</taxon>
        <taxon>Desulfovibrionia</taxon>
        <taxon>Desulfovibrionales</taxon>
        <taxon>Desulfovibrionaceae</taxon>
        <taxon>Nitratidesulfovibrio</taxon>
    </lineage>
</organism>
<dbReference type="RefSeq" id="WP_010939261.1">
    <property type="nucleotide sequence ID" value="NC_002937.3"/>
</dbReference>
<dbReference type="Pfam" id="PF12729">
    <property type="entry name" value="4HB_MCP_1"/>
    <property type="match status" value="1"/>
</dbReference>
<gene>
    <name evidence="8" type="ordered locus">DVU_1975</name>
</gene>
<dbReference type="PROSITE" id="PS50111">
    <property type="entry name" value="CHEMOTAXIS_TRANSDUC_2"/>
    <property type="match status" value="1"/>
</dbReference>
<evidence type="ECO:0000313" key="8">
    <source>
        <dbReference type="EMBL" id="AAS96451.1"/>
    </source>
</evidence>
<dbReference type="FunFam" id="1.10.287.950:FF:000001">
    <property type="entry name" value="Methyl-accepting chemotaxis sensory transducer"/>
    <property type="match status" value="1"/>
</dbReference>
<dbReference type="CDD" id="cd11386">
    <property type="entry name" value="MCP_signal"/>
    <property type="match status" value="1"/>
</dbReference>
<evidence type="ECO:0000256" key="3">
    <source>
        <dbReference type="ARBA" id="ARBA00029447"/>
    </source>
</evidence>
<dbReference type="Gene3D" id="1.10.287.950">
    <property type="entry name" value="Methyl-accepting chemotaxis protein"/>
    <property type="match status" value="1"/>
</dbReference>
<evidence type="ECO:0000256" key="6">
    <source>
        <dbReference type="SAM" id="Phobius"/>
    </source>
</evidence>
<comment type="similarity">
    <text evidence="3">Belongs to the methyl-accepting chemotaxis (MCP) protein family.</text>
</comment>
<dbReference type="PANTHER" id="PTHR32089">
    <property type="entry name" value="METHYL-ACCEPTING CHEMOTAXIS PROTEIN MCPB"/>
    <property type="match status" value="1"/>
</dbReference>
<proteinExistence type="inferred from homology"/>
<dbReference type="PATRIC" id="fig|882.5.peg.1814"/>
<keyword evidence="5" id="KW-0175">Coiled coil</keyword>
<keyword evidence="6" id="KW-0472">Membrane</keyword>
<dbReference type="EnsemblBacteria" id="AAS96451">
    <property type="protein sequence ID" value="AAS96451"/>
    <property type="gene ID" value="DVU_1975"/>
</dbReference>
<evidence type="ECO:0000256" key="1">
    <source>
        <dbReference type="ARBA" id="ARBA00004370"/>
    </source>
</evidence>
<evidence type="ECO:0000256" key="4">
    <source>
        <dbReference type="PROSITE-ProRule" id="PRU00284"/>
    </source>
</evidence>
<dbReference type="Proteomes" id="UP000002194">
    <property type="component" value="Chromosome"/>
</dbReference>
<dbReference type="InterPro" id="IPR024478">
    <property type="entry name" value="HlyB_4HB_MCP"/>
</dbReference>
<dbReference type="SUPFAM" id="SSF58104">
    <property type="entry name" value="Methyl-accepting chemotaxis protein (MCP) signaling domain"/>
    <property type="match status" value="1"/>
</dbReference>
<dbReference type="CDD" id="cd19411">
    <property type="entry name" value="MCP2201-like_sensor"/>
    <property type="match status" value="1"/>
</dbReference>
<dbReference type="PhylomeDB" id="Q72AL7"/>
<dbReference type="Pfam" id="PF00015">
    <property type="entry name" value="MCPsignal"/>
    <property type="match status" value="1"/>
</dbReference>
<evidence type="ECO:0000259" key="7">
    <source>
        <dbReference type="PROSITE" id="PS50111"/>
    </source>
</evidence>